<dbReference type="Proteomes" id="UP000309997">
    <property type="component" value="Unassembled WGS sequence"/>
</dbReference>
<evidence type="ECO:0000313" key="2">
    <source>
        <dbReference type="Proteomes" id="UP000309997"/>
    </source>
</evidence>
<name>A0ACC4AZH6_POPAL</name>
<feature type="non-terminal residue" evidence="1">
    <location>
        <position position="194"/>
    </location>
</feature>
<proteinExistence type="predicted"/>
<reference evidence="1 2" key="1">
    <citation type="journal article" date="2024" name="Plant Biotechnol. J.">
        <title>Genome and CRISPR/Cas9 system of a widespread forest tree (Populus alba) in the world.</title>
        <authorList>
            <person name="Liu Y.J."/>
            <person name="Jiang P.F."/>
            <person name="Han X.M."/>
            <person name="Li X.Y."/>
            <person name="Wang H.M."/>
            <person name="Wang Y.J."/>
            <person name="Wang X.X."/>
            <person name="Zeng Q.Y."/>
        </authorList>
    </citation>
    <scope>NUCLEOTIDE SEQUENCE [LARGE SCALE GENOMIC DNA]</scope>
    <source>
        <strain evidence="2">cv. PAL-ZL1</strain>
    </source>
</reference>
<sequence>TLILTASDTTSVTLTWTLSLLLNNRDVLKKAQDELDIHVGRERQVKESDMKNLVYLQAIFKETLRLYPAAPLSGPHESMEECTVGGYHIPAGTRLSTNLSKIHRDPQVWSDPDEFQPERFLTTHKDCDFLGQHFEFIPFGSGRRMCPGISFALQVLNLALATLLHGFNIETVDDAPIDMTETGGITNVKATPLQ</sequence>
<evidence type="ECO:0000313" key="1">
    <source>
        <dbReference type="EMBL" id="KAL3571661.1"/>
    </source>
</evidence>
<feature type="non-terminal residue" evidence="1">
    <location>
        <position position="1"/>
    </location>
</feature>
<comment type="caution">
    <text evidence="1">The sequence shown here is derived from an EMBL/GenBank/DDBJ whole genome shotgun (WGS) entry which is preliminary data.</text>
</comment>
<dbReference type="EMBL" id="RCHU02000014">
    <property type="protein sequence ID" value="KAL3571661.1"/>
    <property type="molecule type" value="Genomic_DNA"/>
</dbReference>
<gene>
    <name evidence="1" type="ORF">D5086_025565</name>
</gene>
<accession>A0ACC4AZH6</accession>
<protein>
    <submittedName>
        <fullName evidence="1">Uncharacterized protein</fullName>
    </submittedName>
</protein>
<keyword evidence="2" id="KW-1185">Reference proteome</keyword>
<organism evidence="1 2">
    <name type="scientific">Populus alba</name>
    <name type="common">White poplar</name>
    <dbReference type="NCBI Taxonomy" id="43335"/>
    <lineage>
        <taxon>Eukaryota</taxon>
        <taxon>Viridiplantae</taxon>
        <taxon>Streptophyta</taxon>
        <taxon>Embryophyta</taxon>
        <taxon>Tracheophyta</taxon>
        <taxon>Spermatophyta</taxon>
        <taxon>Magnoliopsida</taxon>
        <taxon>eudicotyledons</taxon>
        <taxon>Gunneridae</taxon>
        <taxon>Pentapetalae</taxon>
        <taxon>rosids</taxon>
        <taxon>fabids</taxon>
        <taxon>Malpighiales</taxon>
        <taxon>Salicaceae</taxon>
        <taxon>Saliceae</taxon>
        <taxon>Populus</taxon>
    </lineage>
</organism>